<organism evidence="1 2">
    <name type="scientific">Alteromonas mediterranea</name>
    <dbReference type="NCBI Taxonomy" id="314275"/>
    <lineage>
        <taxon>Bacteria</taxon>
        <taxon>Pseudomonadati</taxon>
        <taxon>Pseudomonadota</taxon>
        <taxon>Gammaproteobacteria</taxon>
        <taxon>Alteromonadales</taxon>
        <taxon>Alteromonadaceae</taxon>
        <taxon>Alteromonas/Salinimonas group</taxon>
        <taxon>Alteromonas</taxon>
    </lineage>
</organism>
<proteinExistence type="predicted"/>
<dbReference type="Proteomes" id="UP000182101">
    <property type="component" value="Plasmid pAMCP48-600"/>
</dbReference>
<geneLocation type="plasmid" evidence="2">
    <name>pamcp48-600</name>
</geneLocation>
<evidence type="ECO:0000313" key="1">
    <source>
        <dbReference type="EMBL" id="APD91990.1"/>
    </source>
</evidence>
<dbReference type="RefSeq" id="WP_071960600.1">
    <property type="nucleotide sequence ID" value="NZ_CP018025.1"/>
</dbReference>
<dbReference type="AlphaFoldDB" id="A0AAC9JE10"/>
<accession>A0AAC9JE10</accession>
<sequence length="76" mass="8322">MPLPVSSKVHWHVIDKVGYPPADCRVFNVNGHTLSRTFLIKDDCQIMTATCADDGACFYGSEGPIHAIAWAIIDGF</sequence>
<keyword evidence="1" id="KW-0614">Plasmid</keyword>
<name>A0AAC9JE10_9ALTE</name>
<evidence type="ECO:0000313" key="2">
    <source>
        <dbReference type="Proteomes" id="UP000182101"/>
    </source>
</evidence>
<dbReference type="EMBL" id="CP018025">
    <property type="protein sequence ID" value="APD91990.1"/>
    <property type="molecule type" value="Genomic_DNA"/>
</dbReference>
<reference evidence="1 2" key="1">
    <citation type="submission" date="2016-11" db="EMBL/GenBank/DDBJ databases">
        <title>Networking in microbes: conjugative elements and plasmids in the genus Alteromonas.</title>
        <authorList>
            <person name="Lopez-Perez M."/>
            <person name="Ramon-Marco N."/>
            <person name="Rodriguez-Valera F."/>
        </authorList>
    </citation>
    <scope>NUCLEOTIDE SEQUENCE [LARGE SCALE GENOMIC DNA]</scope>
    <source>
        <strain evidence="1 2">CP48</strain>
        <plasmid evidence="2">pamcp48-600</plasmid>
    </source>
</reference>
<gene>
    <name evidence="1" type="ORF">BM524_18895</name>
</gene>
<protein>
    <submittedName>
        <fullName evidence="1">Uncharacterized protein</fullName>
    </submittedName>
</protein>